<dbReference type="OrthoDB" id="669838at2759"/>
<dbReference type="InterPro" id="IPR004864">
    <property type="entry name" value="LEA_2"/>
</dbReference>
<evidence type="ECO:0000256" key="3">
    <source>
        <dbReference type="ARBA" id="ARBA00022989"/>
    </source>
</evidence>
<proteinExistence type="predicted"/>
<keyword evidence="4" id="KW-0472">Membrane</keyword>
<comment type="subcellular location">
    <subcellularLocation>
        <location evidence="1">Membrane</location>
        <topology evidence="1">Single-pass membrane protein</topology>
    </subcellularLocation>
</comment>
<name>A0A9Q1JRT8_9CARY</name>
<dbReference type="GO" id="GO:0005886">
    <property type="term" value="C:plasma membrane"/>
    <property type="evidence" value="ECO:0007669"/>
    <property type="project" value="TreeGrafter"/>
</dbReference>
<keyword evidence="7" id="KW-1185">Reference proteome</keyword>
<keyword evidence="3" id="KW-1133">Transmembrane helix</keyword>
<protein>
    <recommendedName>
        <fullName evidence="5">Late embryogenesis abundant protein LEA-2 subgroup domain-containing protein</fullName>
    </recommendedName>
</protein>
<evidence type="ECO:0000256" key="4">
    <source>
        <dbReference type="ARBA" id="ARBA00023136"/>
    </source>
</evidence>
<evidence type="ECO:0000313" key="6">
    <source>
        <dbReference type="EMBL" id="KAJ8429722.1"/>
    </source>
</evidence>
<dbReference type="AlphaFoldDB" id="A0A9Q1JRT8"/>
<reference evidence="6" key="1">
    <citation type="submission" date="2022-04" db="EMBL/GenBank/DDBJ databases">
        <title>Carnegiea gigantea Genome sequencing and assembly v2.</title>
        <authorList>
            <person name="Copetti D."/>
            <person name="Sanderson M.J."/>
            <person name="Burquez A."/>
            <person name="Wojciechowski M.F."/>
        </authorList>
    </citation>
    <scope>NUCLEOTIDE SEQUENCE</scope>
    <source>
        <strain evidence="6">SGP5-SGP5p</strain>
        <tissue evidence="6">Aerial part</tissue>
    </source>
</reference>
<dbReference type="EMBL" id="JAKOGI010000866">
    <property type="protein sequence ID" value="KAJ8429722.1"/>
    <property type="molecule type" value="Genomic_DNA"/>
</dbReference>
<dbReference type="GO" id="GO:0098542">
    <property type="term" value="P:defense response to other organism"/>
    <property type="evidence" value="ECO:0007669"/>
    <property type="project" value="InterPro"/>
</dbReference>
<accession>A0A9Q1JRT8</accession>
<evidence type="ECO:0000313" key="7">
    <source>
        <dbReference type="Proteomes" id="UP001153076"/>
    </source>
</evidence>
<dbReference type="PANTHER" id="PTHR31234">
    <property type="entry name" value="LATE EMBRYOGENESIS ABUNDANT (LEA) HYDROXYPROLINE-RICH GLYCOPROTEIN FAMILY"/>
    <property type="match status" value="1"/>
</dbReference>
<sequence>MANVAITCAVITLVFLGGLAVLIAWLADRTKAPAFSVATATITGFNFSTTNRLNATFSLSITAHNRDPKYFIIYHVIVVSVHHSGYTLAYQSVSSFTQPHGDATAFTAQPTAQDVIVSDPDVARQMRNETQAGQLGLEVLVRAAVRFQVTRWKHRHYTLKVICSPVGVDFGSGKRFQRTDCHI</sequence>
<comment type="caution">
    <text evidence="6">The sequence shown here is derived from an EMBL/GenBank/DDBJ whole genome shotgun (WGS) entry which is preliminary data.</text>
</comment>
<dbReference type="PANTHER" id="PTHR31234:SF39">
    <property type="entry name" value="HARPIN-INDUCED PROTEIN 1 CONTAINING PROTEIN, EXPRESSED"/>
    <property type="match status" value="1"/>
</dbReference>
<dbReference type="Proteomes" id="UP001153076">
    <property type="component" value="Unassembled WGS sequence"/>
</dbReference>
<evidence type="ECO:0000256" key="1">
    <source>
        <dbReference type="ARBA" id="ARBA00004167"/>
    </source>
</evidence>
<dbReference type="InterPro" id="IPR044839">
    <property type="entry name" value="NDR1-like"/>
</dbReference>
<organism evidence="6 7">
    <name type="scientific">Carnegiea gigantea</name>
    <dbReference type="NCBI Taxonomy" id="171969"/>
    <lineage>
        <taxon>Eukaryota</taxon>
        <taxon>Viridiplantae</taxon>
        <taxon>Streptophyta</taxon>
        <taxon>Embryophyta</taxon>
        <taxon>Tracheophyta</taxon>
        <taxon>Spermatophyta</taxon>
        <taxon>Magnoliopsida</taxon>
        <taxon>eudicotyledons</taxon>
        <taxon>Gunneridae</taxon>
        <taxon>Pentapetalae</taxon>
        <taxon>Caryophyllales</taxon>
        <taxon>Cactineae</taxon>
        <taxon>Cactaceae</taxon>
        <taxon>Cactoideae</taxon>
        <taxon>Echinocereeae</taxon>
        <taxon>Carnegiea</taxon>
    </lineage>
</organism>
<gene>
    <name evidence="6" type="ORF">Cgig2_013794</name>
</gene>
<evidence type="ECO:0000256" key="2">
    <source>
        <dbReference type="ARBA" id="ARBA00022692"/>
    </source>
</evidence>
<dbReference type="Pfam" id="PF03168">
    <property type="entry name" value="LEA_2"/>
    <property type="match status" value="1"/>
</dbReference>
<keyword evidence="2" id="KW-0812">Transmembrane</keyword>
<feature type="domain" description="Late embryogenesis abundant protein LEA-2 subgroup" evidence="5">
    <location>
        <begin position="63"/>
        <end position="161"/>
    </location>
</feature>
<evidence type="ECO:0000259" key="5">
    <source>
        <dbReference type="Pfam" id="PF03168"/>
    </source>
</evidence>